<dbReference type="InterPro" id="IPR016039">
    <property type="entry name" value="Thiolase-like"/>
</dbReference>
<feature type="domain" description="Carrier" evidence="10">
    <location>
        <begin position="1798"/>
        <end position="1873"/>
    </location>
</feature>
<feature type="domain" description="Ketosynthase family 3 (KS3)" evidence="11">
    <location>
        <begin position="150"/>
        <end position="576"/>
    </location>
</feature>
<dbReference type="PROSITE" id="PS00012">
    <property type="entry name" value="PHOSPHOPANTETHEINE"/>
    <property type="match status" value="2"/>
</dbReference>
<name>A0ABN0YN13_9ACTN</name>
<dbReference type="PANTHER" id="PTHR43775">
    <property type="entry name" value="FATTY ACID SYNTHASE"/>
    <property type="match status" value="1"/>
</dbReference>
<dbReference type="InterPro" id="IPR049900">
    <property type="entry name" value="PKS_mFAS_DH"/>
</dbReference>
<reference evidence="13 14" key="1">
    <citation type="journal article" date="2019" name="Int. J. Syst. Evol. Microbiol.">
        <title>The Global Catalogue of Microorganisms (GCM) 10K type strain sequencing project: providing services to taxonomists for standard genome sequencing and annotation.</title>
        <authorList>
            <consortium name="The Broad Institute Genomics Platform"/>
            <consortium name="The Broad Institute Genome Sequencing Center for Infectious Disease"/>
            <person name="Wu L."/>
            <person name="Ma J."/>
        </authorList>
    </citation>
    <scope>NUCLEOTIDE SEQUENCE [LARGE SCALE GENOMIC DNA]</scope>
    <source>
        <strain evidence="13 14">JCM 4788</strain>
    </source>
</reference>
<feature type="region of interest" description="Disordered" evidence="9">
    <location>
        <begin position="1139"/>
        <end position="1158"/>
    </location>
</feature>
<dbReference type="InterPro" id="IPR016035">
    <property type="entry name" value="Acyl_Trfase/lysoPLipase"/>
</dbReference>
<dbReference type="InterPro" id="IPR020807">
    <property type="entry name" value="PKS_DH"/>
</dbReference>
<dbReference type="InterPro" id="IPR014031">
    <property type="entry name" value="Ketoacyl_synth_C"/>
</dbReference>
<feature type="region of interest" description="Disordered" evidence="9">
    <location>
        <begin position="1"/>
        <end position="27"/>
    </location>
</feature>
<evidence type="ECO:0000313" key="13">
    <source>
        <dbReference type="EMBL" id="GAA0401813.1"/>
    </source>
</evidence>
<evidence type="ECO:0000256" key="6">
    <source>
        <dbReference type="ARBA" id="ARBA00023268"/>
    </source>
</evidence>
<feature type="active site" description="Proton acceptor; for dehydratase activity" evidence="8">
    <location>
        <position position="1082"/>
    </location>
</feature>
<dbReference type="Pfam" id="PF22953">
    <property type="entry name" value="SpnB_Rossmann"/>
    <property type="match status" value="1"/>
</dbReference>
<dbReference type="SUPFAM" id="SSF53901">
    <property type="entry name" value="Thiolase-like"/>
    <property type="match status" value="2"/>
</dbReference>
<organism evidence="13 14">
    <name type="scientific">Streptomyces luteireticuli</name>
    <dbReference type="NCBI Taxonomy" id="173858"/>
    <lineage>
        <taxon>Bacteria</taxon>
        <taxon>Bacillati</taxon>
        <taxon>Actinomycetota</taxon>
        <taxon>Actinomycetes</taxon>
        <taxon>Kitasatosporales</taxon>
        <taxon>Streptomycetaceae</taxon>
        <taxon>Streptomyces</taxon>
    </lineage>
</organism>
<evidence type="ECO:0000256" key="7">
    <source>
        <dbReference type="ARBA" id="ARBA00023315"/>
    </source>
</evidence>
<dbReference type="Gene3D" id="3.10.129.110">
    <property type="entry name" value="Polyketide synthase dehydratase"/>
    <property type="match status" value="2"/>
</dbReference>
<evidence type="ECO:0000256" key="1">
    <source>
        <dbReference type="ARBA" id="ARBA00004792"/>
    </source>
</evidence>
<feature type="domain" description="Carrier" evidence="10">
    <location>
        <begin position="48"/>
        <end position="129"/>
    </location>
</feature>
<dbReference type="InterPro" id="IPR014030">
    <property type="entry name" value="Ketoacyl_synth_N"/>
</dbReference>
<dbReference type="SMART" id="SM00825">
    <property type="entry name" value="PKS_KS"/>
    <property type="match status" value="2"/>
</dbReference>
<feature type="region of interest" description="N-terminal hotdog fold" evidence="8">
    <location>
        <begin position="2766"/>
        <end position="2891"/>
    </location>
</feature>
<dbReference type="SMART" id="SM00826">
    <property type="entry name" value="PKS_DH"/>
    <property type="match status" value="2"/>
</dbReference>
<dbReference type="InterPro" id="IPR057326">
    <property type="entry name" value="KR_dom"/>
</dbReference>
<evidence type="ECO:0000259" key="10">
    <source>
        <dbReference type="PROSITE" id="PS50075"/>
    </source>
</evidence>
<dbReference type="Pfam" id="PF00550">
    <property type="entry name" value="PP-binding"/>
    <property type="match status" value="3"/>
</dbReference>
<dbReference type="PROSITE" id="PS52019">
    <property type="entry name" value="PKS_MFAS_DH"/>
    <property type="match status" value="2"/>
</dbReference>
<keyword evidence="3" id="KW-0597">Phosphoprotein</keyword>
<dbReference type="PANTHER" id="PTHR43775:SF51">
    <property type="entry name" value="INACTIVE PHENOLPHTHIOCEROL SYNTHESIS POLYKETIDE SYNTHASE TYPE I PKS1-RELATED"/>
    <property type="match status" value="1"/>
</dbReference>
<feature type="active site" description="Proton donor; for dehydratase activity" evidence="8">
    <location>
        <position position="1246"/>
    </location>
</feature>
<dbReference type="PROSITE" id="PS50075">
    <property type="entry name" value="CARRIER"/>
    <property type="match status" value="3"/>
</dbReference>
<dbReference type="InterPro" id="IPR032821">
    <property type="entry name" value="PKS_assoc"/>
</dbReference>
<dbReference type="InterPro" id="IPR055123">
    <property type="entry name" value="SpnB-like_Rossmann"/>
</dbReference>
<keyword evidence="14" id="KW-1185">Reference proteome</keyword>
<dbReference type="Gene3D" id="3.40.47.10">
    <property type="match status" value="2"/>
</dbReference>
<dbReference type="PROSITE" id="PS00606">
    <property type="entry name" value="KS3_1"/>
    <property type="match status" value="1"/>
</dbReference>
<keyword evidence="5" id="KW-0045">Antibiotic biosynthesis</keyword>
<dbReference type="Proteomes" id="UP001500879">
    <property type="component" value="Unassembled WGS sequence"/>
</dbReference>
<evidence type="ECO:0000256" key="3">
    <source>
        <dbReference type="ARBA" id="ARBA00022553"/>
    </source>
</evidence>
<evidence type="ECO:0000256" key="9">
    <source>
        <dbReference type="SAM" id="MobiDB-lite"/>
    </source>
</evidence>
<keyword evidence="2" id="KW-0596">Phosphopantetheine</keyword>
<dbReference type="CDD" id="cd08956">
    <property type="entry name" value="KR_3_FAS_SDR_x"/>
    <property type="match status" value="2"/>
</dbReference>
<proteinExistence type="predicted"/>
<dbReference type="Pfam" id="PF14765">
    <property type="entry name" value="PS-DH"/>
    <property type="match status" value="2"/>
</dbReference>
<dbReference type="InterPro" id="IPR020841">
    <property type="entry name" value="PKS_Beta-ketoAc_synthase_dom"/>
</dbReference>
<feature type="active site" description="Proton donor; for dehydratase activity" evidence="8">
    <location>
        <position position="2962"/>
    </location>
</feature>
<dbReference type="InterPro" id="IPR036291">
    <property type="entry name" value="NAD(P)-bd_dom_sf"/>
</dbReference>
<dbReference type="RefSeq" id="WP_425543508.1">
    <property type="nucleotide sequence ID" value="NZ_BAAABX010000023.1"/>
</dbReference>
<dbReference type="SMART" id="SM00827">
    <property type="entry name" value="PKS_AT"/>
    <property type="match status" value="2"/>
</dbReference>
<dbReference type="CDD" id="cd00833">
    <property type="entry name" value="PKS"/>
    <property type="match status" value="2"/>
</dbReference>
<dbReference type="InterPro" id="IPR049552">
    <property type="entry name" value="PKS_DH_N"/>
</dbReference>
<evidence type="ECO:0000256" key="2">
    <source>
        <dbReference type="ARBA" id="ARBA00022450"/>
    </source>
</evidence>
<dbReference type="SUPFAM" id="SSF47336">
    <property type="entry name" value="ACP-like"/>
    <property type="match status" value="3"/>
</dbReference>
<dbReference type="InterPro" id="IPR020806">
    <property type="entry name" value="PKS_PP-bd"/>
</dbReference>
<dbReference type="InterPro" id="IPR009081">
    <property type="entry name" value="PP-bd_ACP"/>
</dbReference>
<evidence type="ECO:0000256" key="4">
    <source>
        <dbReference type="ARBA" id="ARBA00022679"/>
    </source>
</evidence>
<comment type="pathway">
    <text evidence="1">Antibiotic biosynthesis.</text>
</comment>
<feature type="domain" description="PKS/mFAS DH" evidence="12">
    <location>
        <begin position="2766"/>
        <end position="3039"/>
    </location>
</feature>
<dbReference type="InterPro" id="IPR013968">
    <property type="entry name" value="PKS_KR"/>
</dbReference>
<accession>A0ABN0YN13</accession>
<dbReference type="EMBL" id="BAAABX010000023">
    <property type="protein sequence ID" value="GAA0401813.1"/>
    <property type="molecule type" value="Genomic_DNA"/>
</dbReference>
<dbReference type="PROSITE" id="PS52004">
    <property type="entry name" value="KS3_2"/>
    <property type="match status" value="2"/>
</dbReference>
<dbReference type="InterPro" id="IPR018201">
    <property type="entry name" value="Ketoacyl_synth_AS"/>
</dbReference>
<dbReference type="InterPro" id="IPR042104">
    <property type="entry name" value="PKS_dehydratase_sf"/>
</dbReference>
<comment type="caution">
    <text evidence="13">The sequence shown here is derived from an EMBL/GenBank/DDBJ whole genome shotgun (WGS) entry which is preliminary data.</text>
</comment>
<dbReference type="SMART" id="SM00823">
    <property type="entry name" value="PKS_PP"/>
    <property type="match status" value="3"/>
</dbReference>
<sequence length="3666" mass="379485">MRMSGSQGVVETTAGTRGGAGEPPAGAARLAGLPAVEQERILSVLVAAETAGVLAGLAREAGRGAGETPGADEVAERPERSFKDLGFDSLASVALHGRLTAATGAALPVTVVFDHPTPRALAAHLRSVLTGTGTVPVPAAAPAPRPADEDDPVAVIAMSCRYPGGVTSPEELWQVVDEGRDAVSGFPTDRGWDLDGLFDEDPDRPGTAYVREGGFLHDAGQFDAAFFGISPREALSMDPQQRLALETAWEAFERAGIDPAAVRGTRVGVYVGAEPQEYGPRLHEAPEGYEGYLLTGNATSVVSGRVAYALGLEGPALTVDTACSGSLVALHLAAAALRRGECAMALAGGVSVMSTPGTFVAFSRQRGLAPDGRCKAFSADADGTGWAEGAGMLLLERLSDARRNGHRVLAVLRGSAVNQDGASNGLTAPNGLAQQRVIRAALADAGLTPGQVDAVEAHGTGTRLGDPIEAQALIATYGQDRPGDRPVRLGSIKSNIGHAQAAAGAAGVIKMVLALRHELLPRTLHLTDPTPHVAWDSGAVALLDGPVAWPRADEPRRAAVSSFGISGTNAHAILEEAPAEDPAEEPADDSGALVPWPLSAHSEPALRAQAERLRAHLDRTPGLRPADVAHSLGTGRAALAHRAVVLGTDTGALLAGLDALATGGPSPALVTGTAPAEAELAFLFTGQGAQRLNMGRELYAAEPVFARAFDAACGYLDLQLEHPLRDVVFADEDSPLAALLDRTGYAQPALFAVETALFRLLESWGVRPGFLAGHSVGELAAAHAAGVLSLQDACLLVAARGVLMQELPPGGAMIAVQAAEDDMAPLLAGREGELTVAAVNGPDALVLSGDEDAVTAVAGELAALGRKTKRLRVSHAFHSPRMDAMLTEFRQIAQALDYAPPAIPVVSNVTGALATEAELCSPDYWVRHVRDVVRFADGVRTLERHGVRAFLELGPDGVLTAMAQDCLTPRHAERSVLVPALRAGRPEPATLLTAVARLHTHGVRPDWAALLARHTPRTVDLPTYAFQRSHYWLTAPARTDADALGLGTTAHPLLAAAVTPAGGGLLLTGRLSLRSHPWLADHAVSGDVLLPGTAFVELAVHAGDLTGCPRVEELTLQAPLVLPERGAVRIQVWAGEPDDTGRRPLAVHSRPADAPDDEPWTAHAAGHLLPEAAPAPAADGAWPPAGAEPLELDGLYERLRDQGYGYGPLFQGLRAAWRRGPETYAEVALPEDAGAQAFGLHPALLDAALHAIGLDEDRGLELPFAWTGVTLHASGAAHLRVRIAPADGGAVSLAATDPAGTPVVTVDGLVLRPLAPQQATAVRDSLFALAPAPVALPAGDAPAPVLVTGDPAAWGLGDADDVRPDLTALAAGTPAPATVALLCGPLPAQGGATPPDQARAALARTLTAVHTWLADDRFTASRLALVLPGADGTDADLVWAPVRSLIRSAQLENPGRLALLTTEGTAVPDDLAAALATGEPELVHADGTWHAPRLVRADATPADGPALRTDGTVLITGGTGGLGRVVARHLVTRHGVRRLLLTGRRGPEAPGAAELHAELTESGAEVTIAACDAADRDALAALLATVPEEHPVTAVVHTAGVIDDGLVASLTPGRLDTVLRPKADAAWHLHELTRGLDLDAFVLFSSAAATLDSAGQGNYAAANAFLEALARHRHDRGLPATALGWGLWAERTGMTDGLSDADLRRMARSGQGALPTTDGLELLDAALAMDAPVLLPMRLDLAAVRRRAADDGVPAVLRGLVRAAAPTRRALGPGTPAPGPATPLGDRLSGLPEAERTETVLELVRSQVATVLGHVDSAAIDPESAFQAIGFDSLTAVELRNRLNTATGLRLPATLIFDYPNPQALAEFVARGLTGTAERAADTAPVRAAADDEPLAVVAMSCRYPGGITSPEDLWHLVATGGDGITGFPADRGWDLAGLYDPDPDTPGTTYAREGGFLHDAAAFDADFFGIGPREATATDPQQRLLLETTWEVLERAGLDPTSLRGSRTGVFAGVMYHDYAARLGGQVPEGMEGYLGNGSLGSVVSGRVSYTFGLEGPAVTVDTACSSSLVALHLAAQALRRGECTLALVGGVTVMATPDTFIDFSRQRGLARDGRCKPFAAAADGTGWSEGVGMLLVERLSDARRNGHPVLAVVRGSAVNQDGASNGLTAPNGPSQQRVIRQALANAGVPAASVDVVEAHGTGTTLGDPIEAQALLATYGQDRPEDRPLRLGSIKSNLGHTQAAAGVAGIIKMVMAMREGVLPRTLHVDAPTPHVDWSEGAVELLAEAMDWPETDGPRRAGVSSFGISGTNAHVILEQAPVADDPVRDIPGDGGVVPWVLSAKSAAALKEQAERLREFVDGRPGLSPADVGLSLATSRAVLEHRAVVSGAGREELLEALGAVAGDAAVKGKLAVLFTGQGAQRIGMGRELRAAFPVFADAFNAVCAELDLERSLVEVIDEDEEALGRTEYTQAALFAVEVALYRLVESWGIRPDFLAGHSVGEIAAAHVAGVFSLADAARLVAARGRLMQALPAGGAMVSVQASEETVLPLLAGREAEVGIAAVNGPLSVVISGAETAVLDIADVLAADGVKTKRLRVSHAFHSPLMEPMLEDFRRVAEGLSYASPAIPVVTTGDVTSPDYWVSHVRDAVRFADAVRTLEGEGVRTFLELGPDAVLSAMGQESATADAAFVPALRKDRDEQRTLVDALGRLHTRGATVDWRAFFAPHGARRVDLPTYAFQHRPYWLIAPPPGGDATGLGQDPAEHPLLMAAVAPADSDRLLLTGRLSLDTHPWLADHAVSGTVLVPGAALVELAVRAGDGVGCGTLDELTLEAPLVLPPAGGVQLQLLVGEAESDGRRPLSVHSRAQDAGAGAPWTRNAVGRLAPEAGEPTFDLSAWPPAGAEPVDTDGLYGDLLATGLAYGPVFQGLRKAWRRGEEVYAEVVLPEGNAPETYGLHPALLDAALHAIGVGTAAGDGRAELPFAWSGVTLHAAGASALRVRVAPAGNTGVTLALADATGAPVASVGSLVLRPVSDERIAAARGGAHESLFRLEWPEFAADGATGAAVRWTECAPGGGLPDPGDTAPEAVVVRCHDASGELSAQAVREAVGRALAVVGAWLADERYAASRLLLLTRNAVPAAEGEDVADPAHAAVWGLVRAAQEENPDRLVLLDADGSEDDRAIAAALASGEPQLALRDGRLRVPRLAPATAGGAGAAFGPQGTVLVTGGTGGLGRVMARHLVTEHGVRSLLLTSRRGPAAPGAAELCAELDALGARVTAVACDAADREALAAVLADVPPDRPLTGVVHCAGVLDDGLVTSLDAGRVDTVLRPKADAALHLHELTRDLGLSAFVLFSSVAGTLHGAGQGNYAAANAFLDALAHRRRSLGLPAVSLGWGLWAESGGMAAGLSGADLRRIARSGLPALATPEALALFDAAVGAASPVLFPMRVDRAALRDRADGVPALLRGLVRAPVRRAAVRERAAEEEQTTLAGRLARLGAAEQDRALLDLVRTHVAAVLGHAAAEDVQPSRGFTELGFDSLASVELRNRLATATGLRLPATLIFDYPNPEVLAKYLGSELIEEPAPEEQGFAAGLARLEAALDGALGTTRAGDPEHTAVEGRLRALLNRWTRAAAPEAEEEQDLSAATADEVFGMLDTMLEGDLDL</sequence>
<dbReference type="Pfam" id="PF08659">
    <property type="entry name" value="KR"/>
    <property type="match status" value="2"/>
</dbReference>
<protein>
    <submittedName>
        <fullName evidence="13">Type I polyketide synthase</fullName>
    </submittedName>
</protein>
<evidence type="ECO:0000259" key="12">
    <source>
        <dbReference type="PROSITE" id="PS52019"/>
    </source>
</evidence>
<dbReference type="Gene3D" id="3.40.50.720">
    <property type="entry name" value="NAD(P)-binding Rossmann-like Domain"/>
    <property type="match status" value="2"/>
</dbReference>
<dbReference type="SUPFAM" id="SSF52151">
    <property type="entry name" value="FabD/lysophospholipase-like"/>
    <property type="match status" value="2"/>
</dbReference>
<dbReference type="SMART" id="SM00822">
    <property type="entry name" value="PKS_KR"/>
    <property type="match status" value="2"/>
</dbReference>
<dbReference type="Gene3D" id="3.40.366.10">
    <property type="entry name" value="Malonyl-Coenzyme A Acyl Carrier Protein, domain 2"/>
    <property type="match status" value="2"/>
</dbReference>
<dbReference type="InterPro" id="IPR001227">
    <property type="entry name" value="Ac_transferase_dom_sf"/>
</dbReference>
<dbReference type="SMART" id="SM01294">
    <property type="entry name" value="PKS_PP_betabranch"/>
    <property type="match status" value="2"/>
</dbReference>
<dbReference type="InterPro" id="IPR006162">
    <property type="entry name" value="Ppantetheine_attach_site"/>
</dbReference>
<dbReference type="SUPFAM" id="SSF51735">
    <property type="entry name" value="NAD(P)-binding Rossmann-fold domains"/>
    <property type="match status" value="4"/>
</dbReference>
<feature type="active site" description="Proton acceptor; for dehydratase activity" evidence="8">
    <location>
        <position position="2798"/>
    </location>
</feature>
<dbReference type="Gene3D" id="1.10.1200.10">
    <property type="entry name" value="ACP-like"/>
    <property type="match status" value="3"/>
</dbReference>
<dbReference type="Pfam" id="PF00109">
    <property type="entry name" value="ketoacyl-synt"/>
    <property type="match status" value="2"/>
</dbReference>
<feature type="region of interest" description="C-terminal hotdog fold" evidence="8">
    <location>
        <begin position="2903"/>
        <end position="3039"/>
    </location>
</feature>
<dbReference type="InterPro" id="IPR014043">
    <property type="entry name" value="Acyl_transferase_dom"/>
</dbReference>
<evidence type="ECO:0000259" key="11">
    <source>
        <dbReference type="PROSITE" id="PS52004"/>
    </source>
</evidence>
<dbReference type="Pfam" id="PF02801">
    <property type="entry name" value="Ketoacyl-synt_C"/>
    <property type="match status" value="2"/>
</dbReference>
<gene>
    <name evidence="13" type="ORF">GCM10010357_23630</name>
</gene>
<dbReference type="InterPro" id="IPR036736">
    <property type="entry name" value="ACP-like_sf"/>
</dbReference>
<evidence type="ECO:0000313" key="14">
    <source>
        <dbReference type="Proteomes" id="UP001500879"/>
    </source>
</evidence>
<dbReference type="InterPro" id="IPR016036">
    <property type="entry name" value="Malonyl_transacylase_ACP-bd"/>
</dbReference>
<dbReference type="Pfam" id="PF21089">
    <property type="entry name" value="PKS_DH_N"/>
    <property type="match status" value="2"/>
</dbReference>
<dbReference type="Gene3D" id="3.30.70.3290">
    <property type="match status" value="2"/>
</dbReference>
<dbReference type="Pfam" id="PF00698">
    <property type="entry name" value="Acyl_transf_1"/>
    <property type="match status" value="2"/>
</dbReference>
<feature type="domain" description="PKS/mFAS DH" evidence="12">
    <location>
        <begin position="1051"/>
        <end position="1320"/>
    </location>
</feature>
<keyword evidence="4" id="KW-0808">Transferase</keyword>
<keyword evidence="7" id="KW-0012">Acyltransferase</keyword>
<feature type="region of interest" description="N-terminal hotdog fold" evidence="8">
    <location>
        <begin position="1051"/>
        <end position="1175"/>
    </location>
</feature>
<feature type="domain" description="Carrier" evidence="10">
    <location>
        <begin position="3505"/>
        <end position="3580"/>
    </location>
</feature>
<evidence type="ECO:0000256" key="8">
    <source>
        <dbReference type="PROSITE-ProRule" id="PRU01363"/>
    </source>
</evidence>
<dbReference type="InterPro" id="IPR050091">
    <property type="entry name" value="PKS_NRPS_Biosynth_Enz"/>
</dbReference>
<dbReference type="Pfam" id="PF16197">
    <property type="entry name" value="KAsynt_C_assoc"/>
    <property type="match status" value="2"/>
</dbReference>
<dbReference type="InterPro" id="IPR049551">
    <property type="entry name" value="PKS_DH_C"/>
</dbReference>
<evidence type="ECO:0000256" key="5">
    <source>
        <dbReference type="ARBA" id="ARBA00023194"/>
    </source>
</evidence>
<feature type="region of interest" description="C-terminal hotdog fold" evidence="8">
    <location>
        <begin position="1187"/>
        <end position="1320"/>
    </location>
</feature>
<keyword evidence="6" id="KW-0511">Multifunctional enzyme</keyword>
<feature type="domain" description="Ketosynthase family 3 (KS3)" evidence="11">
    <location>
        <begin position="1892"/>
        <end position="2319"/>
    </location>
</feature>
<dbReference type="SUPFAM" id="SSF55048">
    <property type="entry name" value="Probable ACP-binding domain of malonyl-CoA ACP transacylase"/>
    <property type="match status" value="2"/>
</dbReference>